<comment type="similarity">
    <text evidence="1">Belongs to the 'GDXG' lipolytic enzyme family.</text>
</comment>
<dbReference type="GO" id="GO:0004806">
    <property type="term" value="F:triacylglycerol lipase activity"/>
    <property type="evidence" value="ECO:0007669"/>
    <property type="project" value="TreeGrafter"/>
</dbReference>
<protein>
    <submittedName>
        <fullName evidence="4">Alpha/beta hydrolase</fullName>
    </submittedName>
</protein>
<dbReference type="InterPro" id="IPR050300">
    <property type="entry name" value="GDXG_lipolytic_enzyme"/>
</dbReference>
<reference evidence="4 5" key="1">
    <citation type="journal article" date="2014" name="Nature">
        <title>An environmental bacterial taxon with a large and distinct metabolic repertoire.</title>
        <authorList>
            <person name="Wilson M.C."/>
            <person name="Mori T."/>
            <person name="Ruckert C."/>
            <person name="Uria A.R."/>
            <person name="Helf M.J."/>
            <person name="Takada K."/>
            <person name="Gernert C."/>
            <person name="Steffens U.A."/>
            <person name="Heycke N."/>
            <person name="Schmitt S."/>
            <person name="Rinke C."/>
            <person name="Helfrich E.J."/>
            <person name="Brachmann A.O."/>
            <person name="Gurgui C."/>
            <person name="Wakimoto T."/>
            <person name="Kracht M."/>
            <person name="Crusemann M."/>
            <person name="Hentschel U."/>
            <person name="Abe I."/>
            <person name="Matsunaga S."/>
            <person name="Kalinowski J."/>
            <person name="Takeyama H."/>
            <person name="Piel J."/>
        </authorList>
    </citation>
    <scope>NUCLEOTIDE SEQUENCE [LARGE SCALE GENOMIC DNA]</scope>
    <source>
        <strain evidence="5">TSY2</strain>
    </source>
</reference>
<keyword evidence="2 4" id="KW-0378">Hydrolase</keyword>
<dbReference type="Proteomes" id="UP000019140">
    <property type="component" value="Unassembled WGS sequence"/>
</dbReference>
<dbReference type="HOGENOM" id="CLU_012494_13_1_7"/>
<evidence type="ECO:0000313" key="4">
    <source>
        <dbReference type="EMBL" id="ETX02739.1"/>
    </source>
</evidence>
<dbReference type="InterPro" id="IPR002168">
    <property type="entry name" value="Lipase_GDXG_HIS_AS"/>
</dbReference>
<dbReference type="EMBL" id="AZHX01001496">
    <property type="protein sequence ID" value="ETX02739.1"/>
    <property type="molecule type" value="Genomic_DNA"/>
</dbReference>
<dbReference type="SUPFAM" id="SSF53474">
    <property type="entry name" value="alpha/beta-Hydrolases"/>
    <property type="match status" value="1"/>
</dbReference>
<sequence length="297" mass="32237">MEETPIEKLQRILREKATDPRAPMQVAERRELMEKMSFKVKDDITVETVQAAGLEAEWLRAPGAQKDRAILYFHGGGYVIGSPNTHRALGGEISRTSQASVLMPDYRLAPEAPFPAAVEDGVSGYRWLLDQGFTPAQIAIGGDSAGGGLVVATLVSARDQGLAMPRAAVCISPWSDMTCSNESYRTRDAADPMVKHAGITQMAALYLNGADPKDPLASPNFADLTGLPPVLIHVGSDETLHDDAIALDRKAKADGVQSTLEVWDKMVHVWHAFHPILPEGKEGIERVGEFLCQQWAA</sequence>
<dbReference type="AlphaFoldDB" id="W4LXB7"/>
<evidence type="ECO:0000256" key="2">
    <source>
        <dbReference type="ARBA" id="ARBA00022801"/>
    </source>
</evidence>
<dbReference type="Gene3D" id="3.40.50.1820">
    <property type="entry name" value="alpha/beta hydrolase"/>
    <property type="match status" value="1"/>
</dbReference>
<accession>W4LXB7</accession>
<comment type="caution">
    <text evidence="4">The sequence shown here is derived from an EMBL/GenBank/DDBJ whole genome shotgun (WGS) entry which is preliminary data.</text>
</comment>
<organism evidence="4 5">
    <name type="scientific">Candidatus Entotheonella gemina</name>
    <dbReference type="NCBI Taxonomy" id="1429439"/>
    <lineage>
        <taxon>Bacteria</taxon>
        <taxon>Pseudomonadati</taxon>
        <taxon>Nitrospinota/Tectimicrobiota group</taxon>
        <taxon>Candidatus Tectimicrobiota</taxon>
        <taxon>Candidatus Entotheonellia</taxon>
        <taxon>Candidatus Entotheonellales</taxon>
        <taxon>Candidatus Entotheonellaceae</taxon>
        <taxon>Candidatus Entotheonella</taxon>
    </lineage>
</organism>
<dbReference type="PROSITE" id="PS01173">
    <property type="entry name" value="LIPASE_GDXG_HIS"/>
    <property type="match status" value="1"/>
</dbReference>
<dbReference type="Pfam" id="PF07859">
    <property type="entry name" value="Abhydrolase_3"/>
    <property type="match status" value="1"/>
</dbReference>
<dbReference type="InterPro" id="IPR029058">
    <property type="entry name" value="AB_hydrolase_fold"/>
</dbReference>
<dbReference type="PANTHER" id="PTHR48081:SF30">
    <property type="entry name" value="ACETYL-HYDROLASE LIPR-RELATED"/>
    <property type="match status" value="1"/>
</dbReference>
<feature type="domain" description="Alpha/beta hydrolase fold-3" evidence="3">
    <location>
        <begin position="70"/>
        <end position="271"/>
    </location>
</feature>
<evidence type="ECO:0000256" key="1">
    <source>
        <dbReference type="ARBA" id="ARBA00010515"/>
    </source>
</evidence>
<proteinExistence type="inferred from homology"/>
<dbReference type="InterPro" id="IPR013094">
    <property type="entry name" value="AB_hydrolase_3"/>
</dbReference>
<evidence type="ECO:0000259" key="3">
    <source>
        <dbReference type="Pfam" id="PF07859"/>
    </source>
</evidence>
<name>W4LXB7_9BACT</name>
<gene>
    <name evidence="4" type="ORF">ETSY2_34915</name>
</gene>
<keyword evidence="5" id="KW-1185">Reference proteome</keyword>
<dbReference type="PANTHER" id="PTHR48081">
    <property type="entry name" value="AB HYDROLASE SUPERFAMILY PROTEIN C4A8.06C"/>
    <property type="match status" value="1"/>
</dbReference>
<evidence type="ECO:0000313" key="5">
    <source>
        <dbReference type="Proteomes" id="UP000019140"/>
    </source>
</evidence>